<evidence type="ECO:0000259" key="7">
    <source>
        <dbReference type="Pfam" id="PF02771"/>
    </source>
</evidence>
<comment type="caution">
    <text evidence="8">The sequence shown here is derived from an EMBL/GenBank/DDBJ whole genome shotgun (WGS) entry which is preliminary data.</text>
</comment>
<comment type="cofactor">
    <cofactor evidence="1">
        <name>FAD</name>
        <dbReference type="ChEBI" id="CHEBI:57692"/>
    </cofactor>
</comment>
<protein>
    <submittedName>
        <fullName evidence="8">Acyl-CoA/acyl-ACP dehydrogenase</fullName>
    </submittedName>
</protein>
<dbReference type="InterPro" id="IPR037069">
    <property type="entry name" value="AcylCoA_DH/ox_N_sf"/>
</dbReference>
<evidence type="ECO:0000256" key="3">
    <source>
        <dbReference type="ARBA" id="ARBA00022630"/>
    </source>
</evidence>
<dbReference type="EMBL" id="JADCSA010000006">
    <property type="protein sequence ID" value="MBE7324651.1"/>
    <property type="molecule type" value="Genomic_DNA"/>
</dbReference>
<reference evidence="8 9" key="1">
    <citation type="submission" date="2020-10" db="EMBL/GenBank/DDBJ databases">
        <title>Nocardioides sp. isolated from sludge.</title>
        <authorList>
            <person name="Zhang X."/>
        </authorList>
    </citation>
    <scope>NUCLEOTIDE SEQUENCE [LARGE SCALE GENOMIC DNA]</scope>
    <source>
        <strain evidence="8 9">Y6</strain>
    </source>
</reference>
<accession>A0ABR9RSW3</accession>
<dbReference type="SUPFAM" id="SSF47203">
    <property type="entry name" value="Acyl-CoA dehydrogenase C-terminal domain-like"/>
    <property type="match status" value="1"/>
</dbReference>
<evidence type="ECO:0000313" key="8">
    <source>
        <dbReference type="EMBL" id="MBE7324651.1"/>
    </source>
</evidence>
<evidence type="ECO:0000256" key="2">
    <source>
        <dbReference type="ARBA" id="ARBA00009347"/>
    </source>
</evidence>
<keyword evidence="9" id="KW-1185">Reference proteome</keyword>
<dbReference type="Gene3D" id="1.20.140.10">
    <property type="entry name" value="Butyryl-CoA Dehydrogenase, subunit A, domain 3"/>
    <property type="match status" value="1"/>
</dbReference>
<keyword evidence="3" id="KW-0285">Flavoprotein</keyword>
<dbReference type="Pfam" id="PF00441">
    <property type="entry name" value="Acyl-CoA_dh_1"/>
    <property type="match status" value="1"/>
</dbReference>
<dbReference type="InterPro" id="IPR036250">
    <property type="entry name" value="AcylCo_DH-like_C"/>
</dbReference>
<feature type="domain" description="Acyl-CoA dehydrogenase/oxidase C-terminal" evidence="6">
    <location>
        <begin position="236"/>
        <end position="358"/>
    </location>
</feature>
<evidence type="ECO:0000256" key="5">
    <source>
        <dbReference type="SAM" id="MobiDB-lite"/>
    </source>
</evidence>
<organism evidence="8 9">
    <name type="scientific">Nocardioides malaquae</name>
    <dbReference type="NCBI Taxonomy" id="2773426"/>
    <lineage>
        <taxon>Bacteria</taxon>
        <taxon>Bacillati</taxon>
        <taxon>Actinomycetota</taxon>
        <taxon>Actinomycetes</taxon>
        <taxon>Propionibacteriales</taxon>
        <taxon>Nocardioidaceae</taxon>
        <taxon>Nocardioides</taxon>
    </lineage>
</organism>
<dbReference type="InterPro" id="IPR009100">
    <property type="entry name" value="AcylCoA_DH/oxidase_NM_dom_sf"/>
</dbReference>
<dbReference type="PANTHER" id="PTHR43884:SF12">
    <property type="entry name" value="ISOVALERYL-COA DEHYDROGENASE, MITOCHONDRIAL-RELATED"/>
    <property type="match status" value="1"/>
</dbReference>
<dbReference type="Pfam" id="PF02771">
    <property type="entry name" value="Acyl-CoA_dh_N"/>
    <property type="match status" value="1"/>
</dbReference>
<evidence type="ECO:0000313" key="9">
    <source>
        <dbReference type="Proteomes" id="UP000756387"/>
    </source>
</evidence>
<sequence>MSVRAEDSSPPRGAHQPTDPLTRVVAVAAAHARAVDREARFPHEAVESLRENDLLSAAHRMSVSEMVVVAERLARACGSTAMIWAMHQVQLACLVRHHPTLPLLDRALREQWLIASVTSEVGVGGNLRRSKAGVSDGGHHLSKRAPTVSYGEHAQAYLITARRDDETGGSDQVAVLAVREQVTLNRTGEWDVLGMRGTCSPPFQVEAQFDPDQVFPVPFAEIAGSTMVPLSHVLWSAVWIGLAQEAVSRALAMAKARSTADPVLARAHVLLAAAGAQLDSGLRAAQPVLEGEARSTFALALEMNALKVGVSETAVEVVGLALRSCGMPAFAETGPHSIARILRDIHSAPLMIGNRRLMENNAQLLLTLRGDS</sequence>
<proteinExistence type="inferred from homology"/>
<feature type="region of interest" description="Disordered" evidence="5">
    <location>
        <begin position="1"/>
        <end position="20"/>
    </location>
</feature>
<dbReference type="InterPro" id="IPR046373">
    <property type="entry name" value="Acyl-CoA_Oxase/DH_mid-dom_sf"/>
</dbReference>
<dbReference type="Gene3D" id="1.10.540.10">
    <property type="entry name" value="Acyl-CoA dehydrogenase/oxidase, N-terminal domain"/>
    <property type="match status" value="1"/>
</dbReference>
<keyword evidence="4" id="KW-0274">FAD</keyword>
<name>A0ABR9RSW3_9ACTN</name>
<dbReference type="PIRSF" id="PIRSF016578">
    <property type="entry name" value="HsaA"/>
    <property type="match status" value="1"/>
</dbReference>
<dbReference type="SUPFAM" id="SSF56645">
    <property type="entry name" value="Acyl-CoA dehydrogenase NM domain-like"/>
    <property type="match status" value="1"/>
</dbReference>
<evidence type="ECO:0000256" key="1">
    <source>
        <dbReference type="ARBA" id="ARBA00001974"/>
    </source>
</evidence>
<evidence type="ECO:0000256" key="4">
    <source>
        <dbReference type="ARBA" id="ARBA00022827"/>
    </source>
</evidence>
<dbReference type="PANTHER" id="PTHR43884">
    <property type="entry name" value="ACYL-COA DEHYDROGENASE"/>
    <property type="match status" value="1"/>
</dbReference>
<dbReference type="RefSeq" id="WP_193637972.1">
    <property type="nucleotide sequence ID" value="NZ_JADCSA010000006.1"/>
</dbReference>
<dbReference type="Gene3D" id="2.40.110.10">
    <property type="entry name" value="Butyryl-CoA Dehydrogenase, subunit A, domain 2"/>
    <property type="match status" value="1"/>
</dbReference>
<dbReference type="InterPro" id="IPR013786">
    <property type="entry name" value="AcylCoA_DH/ox_N"/>
</dbReference>
<evidence type="ECO:0000259" key="6">
    <source>
        <dbReference type="Pfam" id="PF00441"/>
    </source>
</evidence>
<gene>
    <name evidence="8" type="ORF">IEQ44_08295</name>
</gene>
<dbReference type="InterPro" id="IPR009075">
    <property type="entry name" value="AcylCo_DH/oxidase_C"/>
</dbReference>
<dbReference type="Proteomes" id="UP000756387">
    <property type="component" value="Unassembled WGS sequence"/>
</dbReference>
<comment type="similarity">
    <text evidence="2">Belongs to the acyl-CoA dehydrogenase family.</text>
</comment>
<feature type="domain" description="Acyl-CoA dehydrogenase/oxidase N-terminal" evidence="7">
    <location>
        <begin position="28"/>
        <end position="97"/>
    </location>
</feature>